<protein>
    <submittedName>
        <fullName evidence="2">Uncharacterized protein</fullName>
    </submittedName>
</protein>
<accession>A0ABQ0JID7</accession>
<gene>
    <name evidence="2" type="ORF">JCM19239_1585</name>
</gene>
<dbReference type="EMBL" id="BBMS01000044">
    <property type="protein sequence ID" value="GAL28509.1"/>
    <property type="molecule type" value="Genomic_DNA"/>
</dbReference>
<evidence type="ECO:0000313" key="3">
    <source>
        <dbReference type="Proteomes" id="UP000029223"/>
    </source>
</evidence>
<keyword evidence="3" id="KW-1185">Reference proteome</keyword>
<evidence type="ECO:0000313" key="2">
    <source>
        <dbReference type="EMBL" id="GAL28509.1"/>
    </source>
</evidence>
<dbReference type="Proteomes" id="UP000029223">
    <property type="component" value="Unassembled WGS sequence"/>
</dbReference>
<reference evidence="3" key="1">
    <citation type="submission" date="2014-09" db="EMBL/GenBank/DDBJ databases">
        <title>Vibrio variabilis JCM 19239. (C206) whole genome shotgun sequence.</title>
        <authorList>
            <person name="Sawabe T."/>
            <person name="Meirelles P."/>
            <person name="Nakanishi M."/>
            <person name="Sayaka M."/>
            <person name="Hattori M."/>
            <person name="Ohkuma M."/>
        </authorList>
    </citation>
    <scope>NUCLEOTIDE SEQUENCE [LARGE SCALE GENOMIC DNA]</scope>
    <source>
        <strain evidence="3">JCM 19239</strain>
    </source>
</reference>
<name>A0ABQ0JID7_9VIBR</name>
<keyword evidence="1" id="KW-0732">Signal</keyword>
<feature type="chain" id="PRO_5046775581" evidence="1">
    <location>
        <begin position="17"/>
        <end position="138"/>
    </location>
</feature>
<feature type="signal peptide" evidence="1">
    <location>
        <begin position="1"/>
        <end position="16"/>
    </location>
</feature>
<organism evidence="2 3">
    <name type="scientific">Vibrio variabilis</name>
    <dbReference type="NCBI Taxonomy" id="990271"/>
    <lineage>
        <taxon>Bacteria</taxon>
        <taxon>Pseudomonadati</taxon>
        <taxon>Pseudomonadota</taxon>
        <taxon>Gammaproteobacteria</taxon>
        <taxon>Vibrionales</taxon>
        <taxon>Vibrionaceae</taxon>
        <taxon>Vibrio</taxon>
    </lineage>
</organism>
<evidence type="ECO:0000256" key="1">
    <source>
        <dbReference type="SAM" id="SignalP"/>
    </source>
</evidence>
<proteinExistence type="predicted"/>
<comment type="caution">
    <text evidence="2">The sequence shown here is derived from an EMBL/GenBank/DDBJ whole genome shotgun (WGS) entry which is preliminary data.</text>
</comment>
<sequence>MSKYFLLALVSSSVFAAEPTPEEIETVSDKATSYMRCHLMTAENTKRHAELGELAYLSTKKAAALLMTTEKARKQLPPYITEENLVGMIYSDKLNNSWKWYQGKLEEISGEEHWFKIPKDSRTQYQADLYKNYNCNMF</sequence>